<dbReference type="Pfam" id="PF00996">
    <property type="entry name" value="GDI"/>
    <property type="match status" value="2"/>
</dbReference>
<dbReference type="GO" id="GO:0007264">
    <property type="term" value="P:small GTPase-mediated signal transduction"/>
    <property type="evidence" value="ECO:0007669"/>
    <property type="project" value="InterPro"/>
</dbReference>
<dbReference type="GO" id="GO:0016192">
    <property type="term" value="P:vesicle-mediated transport"/>
    <property type="evidence" value="ECO:0007669"/>
    <property type="project" value="TreeGrafter"/>
</dbReference>
<organism evidence="3 4">
    <name type="scientific">Artemia franciscana</name>
    <name type="common">Brine shrimp</name>
    <name type="synonym">Artemia sanfranciscana</name>
    <dbReference type="NCBI Taxonomy" id="6661"/>
    <lineage>
        <taxon>Eukaryota</taxon>
        <taxon>Metazoa</taxon>
        <taxon>Ecdysozoa</taxon>
        <taxon>Arthropoda</taxon>
        <taxon>Crustacea</taxon>
        <taxon>Branchiopoda</taxon>
        <taxon>Anostraca</taxon>
        <taxon>Artemiidae</taxon>
        <taxon>Artemia</taxon>
    </lineage>
</organism>
<dbReference type="InterPro" id="IPR018203">
    <property type="entry name" value="GDP_dissociation_inhibitor"/>
</dbReference>
<dbReference type="PANTHER" id="PTHR11787">
    <property type="entry name" value="RAB GDP-DISSOCIATION INHIBITOR"/>
    <property type="match status" value="1"/>
</dbReference>
<proteinExistence type="inferred from homology"/>
<dbReference type="GO" id="GO:0005093">
    <property type="term" value="F:Rab GDP-dissociation inhibitor activity"/>
    <property type="evidence" value="ECO:0007669"/>
    <property type="project" value="InterPro"/>
</dbReference>
<feature type="non-terminal residue" evidence="3">
    <location>
        <position position="1"/>
    </location>
</feature>
<dbReference type="Proteomes" id="UP001187531">
    <property type="component" value="Unassembled WGS sequence"/>
</dbReference>
<dbReference type="Gene3D" id="3.30.519.10">
    <property type="entry name" value="Guanine Nucleotide Dissociation Inhibitor, domain 2"/>
    <property type="match status" value="1"/>
</dbReference>
<dbReference type="InterPro" id="IPR036188">
    <property type="entry name" value="FAD/NAD-bd_sf"/>
</dbReference>
<dbReference type="AlphaFoldDB" id="A0AA88HH46"/>
<keyword evidence="2" id="KW-0963">Cytoplasm</keyword>
<keyword evidence="2" id="KW-0343">GTPase activation</keyword>
<evidence type="ECO:0000313" key="4">
    <source>
        <dbReference type="Proteomes" id="UP001187531"/>
    </source>
</evidence>
<dbReference type="GO" id="GO:0015031">
    <property type="term" value="P:protein transport"/>
    <property type="evidence" value="ECO:0007669"/>
    <property type="project" value="InterPro"/>
</dbReference>
<dbReference type="FunFam" id="1.10.405.10:FF:000011">
    <property type="entry name" value="Rab GDP dissociation inhibitor"/>
    <property type="match status" value="1"/>
</dbReference>
<dbReference type="GO" id="GO:0005737">
    <property type="term" value="C:cytoplasm"/>
    <property type="evidence" value="ECO:0007669"/>
    <property type="project" value="UniProtKB-SubCell"/>
</dbReference>
<protein>
    <recommendedName>
        <fullName evidence="2">Rab GDP dissociation inhibitor</fullName>
    </recommendedName>
</protein>
<dbReference type="SUPFAM" id="SSF51905">
    <property type="entry name" value="FAD/NAD(P)-binding domain"/>
    <property type="match status" value="2"/>
</dbReference>
<accession>A0AA88HH46</accession>
<dbReference type="SUPFAM" id="SSF54373">
    <property type="entry name" value="FAD-linked reductases, C-terminal domain"/>
    <property type="match status" value="1"/>
</dbReference>
<dbReference type="Gene3D" id="3.50.50.60">
    <property type="entry name" value="FAD/NAD(P)-binding domain"/>
    <property type="match status" value="2"/>
</dbReference>
<evidence type="ECO:0000256" key="1">
    <source>
        <dbReference type="ARBA" id="ARBA00005593"/>
    </source>
</evidence>
<name>A0AA88HH46_ARTSF</name>
<comment type="subcellular location">
    <subcellularLocation>
        <location evidence="2">Cytoplasm</location>
    </subcellularLocation>
</comment>
<dbReference type="PRINTS" id="PR00892">
    <property type="entry name" value="RABGDI"/>
</dbReference>
<sequence>MLYTSGKKVLHIDRKKRDDPPSWWTISPFLSPNMIRDRNVDLNPKFLVVRGQLVRLCTYYFKGDRRLKFDSIEGSYVYEEGRIRKAHEYDKEDLISGIGEGIMEEFLNFGERMPEKQKFKLFLMYVQDWNAYDAKTWNGLNPKVATMQEVYDKFELSSEFAEFTGRALALYRDDTYLLRPAGETLKRIKVYSKSLALFGEPGTLWLIEASLGNPWNHRDDFMLHESMDLGFADLRKWYDFNRDRDNFHSLFTKPVDEIIMENGKAVGVRSGKETARCKQVYCDPSYVLDRVDQFNRVIRCICLLWGNNRRSEDHPYIEDPNRRSGRLILPGSELNRDSDIYITTMRCMDDYVDKRIAVISTNVETANPEAEIEPALALLGDIRERIVTVSDCYRPREDGTESQLFISQSYNATADFETTCLEVLDIFRRGTGNEFDFSTIYA</sequence>
<dbReference type="Gene3D" id="1.10.405.10">
    <property type="entry name" value="Guanine Nucleotide Dissociation Inhibitor, domain 1"/>
    <property type="match status" value="1"/>
</dbReference>
<dbReference type="PANTHER" id="PTHR11787:SF8">
    <property type="entry name" value="RAB GDP DISSOCIATION INHIBITOR"/>
    <property type="match status" value="1"/>
</dbReference>
<keyword evidence="4" id="KW-1185">Reference proteome</keyword>
<dbReference type="EMBL" id="JAVRJZ010000017">
    <property type="protein sequence ID" value="KAK2709085.1"/>
    <property type="molecule type" value="Genomic_DNA"/>
</dbReference>
<comment type="caution">
    <text evidence="3">The sequence shown here is derived from an EMBL/GenBank/DDBJ whole genome shotgun (WGS) entry which is preliminary data.</text>
</comment>
<dbReference type="GO" id="GO:0005096">
    <property type="term" value="F:GTPase activator activity"/>
    <property type="evidence" value="ECO:0007669"/>
    <property type="project" value="UniProtKB-KW"/>
</dbReference>
<evidence type="ECO:0000313" key="3">
    <source>
        <dbReference type="EMBL" id="KAK2709085.1"/>
    </source>
</evidence>
<comment type="function">
    <text evidence="2">Regulates the GDP/GTP exchange reaction of most RAB proteins by inhibiting the dissociation of GDP from them, and the subsequent binding of GTP.</text>
</comment>
<gene>
    <name evidence="3" type="ORF">QYM36_012936</name>
</gene>
<reference evidence="3" key="1">
    <citation type="submission" date="2023-07" db="EMBL/GenBank/DDBJ databases">
        <title>Chromosome-level genome assembly of Artemia franciscana.</title>
        <authorList>
            <person name="Jo E."/>
        </authorList>
    </citation>
    <scope>NUCLEOTIDE SEQUENCE</scope>
    <source>
        <tissue evidence="3">Whole body</tissue>
    </source>
</reference>
<comment type="similarity">
    <text evidence="1 2">Belongs to the Rab GDI family.</text>
</comment>
<evidence type="ECO:0000256" key="2">
    <source>
        <dbReference type="RuleBase" id="RU363124"/>
    </source>
</evidence>
<dbReference type="InterPro" id="IPR000806">
    <property type="entry name" value="RabGDI"/>
</dbReference>